<dbReference type="SMART" id="SM00343">
    <property type="entry name" value="ZnF_C2HC"/>
    <property type="match status" value="2"/>
</dbReference>
<dbReference type="InterPro" id="IPR036875">
    <property type="entry name" value="Znf_CCHC_sf"/>
</dbReference>
<accession>A0A182F471</accession>
<dbReference type="SUPFAM" id="SSF57756">
    <property type="entry name" value="Retrovirus zinc finger-like domains"/>
    <property type="match status" value="1"/>
</dbReference>
<organism evidence="2 3">
    <name type="scientific">Anopheles albimanus</name>
    <name type="common">New world malaria mosquito</name>
    <dbReference type="NCBI Taxonomy" id="7167"/>
    <lineage>
        <taxon>Eukaryota</taxon>
        <taxon>Metazoa</taxon>
        <taxon>Ecdysozoa</taxon>
        <taxon>Arthropoda</taxon>
        <taxon>Hexapoda</taxon>
        <taxon>Insecta</taxon>
        <taxon>Pterygota</taxon>
        <taxon>Neoptera</taxon>
        <taxon>Endopterygota</taxon>
        <taxon>Diptera</taxon>
        <taxon>Nematocera</taxon>
        <taxon>Culicoidea</taxon>
        <taxon>Culicidae</taxon>
        <taxon>Anophelinae</taxon>
        <taxon>Anopheles</taxon>
    </lineage>
</organism>
<dbReference type="EnsemblMetazoa" id="AALB001261-RA">
    <property type="protein sequence ID" value="AALB001261-PA"/>
    <property type="gene ID" value="AALB001261"/>
</dbReference>
<feature type="compositionally biased region" description="Low complexity" evidence="1">
    <location>
        <begin position="13"/>
        <end position="24"/>
    </location>
</feature>
<reference evidence="2" key="2">
    <citation type="submission" date="2022-08" db="UniProtKB">
        <authorList>
            <consortium name="EnsemblMetazoa"/>
        </authorList>
    </citation>
    <scope>IDENTIFICATION</scope>
    <source>
        <strain evidence="2">STECLA/ALBI9_A</strain>
    </source>
</reference>
<keyword evidence="3" id="KW-1185">Reference proteome</keyword>
<name>A0A182F471_ANOAL</name>
<dbReference type="VEuPathDB" id="VectorBase:AALB001261"/>
<dbReference type="AlphaFoldDB" id="A0A182F471"/>
<dbReference type="Proteomes" id="UP000069272">
    <property type="component" value="Chromosome 3R"/>
</dbReference>
<feature type="region of interest" description="Disordered" evidence="1">
    <location>
        <begin position="1"/>
        <end position="28"/>
    </location>
</feature>
<dbReference type="PROSITE" id="PS50158">
    <property type="entry name" value="ZF_CCHC"/>
    <property type="match status" value="1"/>
</dbReference>
<dbReference type="GO" id="GO:0008270">
    <property type="term" value="F:zinc ion binding"/>
    <property type="evidence" value="ECO:0007669"/>
    <property type="project" value="InterPro"/>
</dbReference>
<protein>
    <submittedName>
        <fullName evidence="2">Uncharacterized protein</fullName>
    </submittedName>
</protein>
<dbReference type="Gene3D" id="4.10.60.10">
    <property type="entry name" value="Zinc finger, CCHC-type"/>
    <property type="match status" value="1"/>
</dbReference>
<proteinExistence type="predicted"/>
<sequence length="285" mass="32353">MEMKEEMRSLKNQQSQYQASQPQSLEMIMPSLELTSREEEQQAVKERSQGRQATTRRLRHRLDVIRIPLAPEQQYSEVYTAIRKDHVMKIGPVKVGEEVGKRNVVLRLPRETDTQRMLTAIRSCLPENTKVQLTTDRGTVSISNIDPNASEEDVTAALQKIAGPDTVMSVELRTRVDKTKRAVVQMETMAAMRAVGKLVYIGWTRCRIQRSEPVPIEMARCYKCLECGHHARWCRNEDRKGRCLQCGETGHNAAQCKADPKCMTCDGAHRTGSRMCSGKPQSQHS</sequence>
<dbReference type="GO" id="GO:0003676">
    <property type="term" value="F:nucleic acid binding"/>
    <property type="evidence" value="ECO:0007669"/>
    <property type="project" value="InterPro"/>
</dbReference>
<evidence type="ECO:0000313" key="2">
    <source>
        <dbReference type="EnsemblMetazoa" id="AALB001261-PA"/>
    </source>
</evidence>
<reference evidence="2 3" key="1">
    <citation type="journal article" date="2017" name="G3 (Bethesda)">
        <title>The Physical Genome Mapping of Anopheles albimanus Corrected Scaffold Misassemblies and Identified Interarm Rearrangements in Genus Anopheles.</title>
        <authorList>
            <person name="Artemov G.N."/>
            <person name="Peery A.N."/>
            <person name="Jiang X."/>
            <person name="Tu Z."/>
            <person name="Stegniy V.N."/>
            <person name="Sharakhova M.V."/>
            <person name="Sharakhov I.V."/>
        </authorList>
    </citation>
    <scope>NUCLEOTIDE SEQUENCE [LARGE SCALE GENOMIC DNA]</scope>
    <source>
        <strain evidence="2 3">ALBI9_A</strain>
    </source>
</reference>
<dbReference type="STRING" id="7167.A0A182F471"/>
<evidence type="ECO:0000256" key="1">
    <source>
        <dbReference type="SAM" id="MobiDB-lite"/>
    </source>
</evidence>
<dbReference type="VEuPathDB" id="VectorBase:AALB20_037943"/>
<evidence type="ECO:0000313" key="3">
    <source>
        <dbReference type="Proteomes" id="UP000069272"/>
    </source>
</evidence>
<dbReference type="InterPro" id="IPR001878">
    <property type="entry name" value="Znf_CCHC"/>
</dbReference>